<keyword evidence="1" id="KW-0812">Transmembrane</keyword>
<accession>A0A0G4FK15</accession>
<proteinExistence type="predicted"/>
<organism evidence="2">
    <name type="scientific">Chromera velia CCMP2878</name>
    <dbReference type="NCBI Taxonomy" id="1169474"/>
    <lineage>
        <taxon>Eukaryota</taxon>
        <taxon>Sar</taxon>
        <taxon>Alveolata</taxon>
        <taxon>Colpodellida</taxon>
        <taxon>Chromeraceae</taxon>
        <taxon>Chromera</taxon>
    </lineage>
</organism>
<gene>
    <name evidence="2" type="ORF">Cvel_3444</name>
</gene>
<evidence type="ECO:0000256" key="1">
    <source>
        <dbReference type="SAM" id="Phobius"/>
    </source>
</evidence>
<keyword evidence="1" id="KW-0472">Membrane</keyword>
<sequence>MELRLEHLFVVFLSGLLVEELHFDLPFLLNDFSEEQLDFIVKWYPRVGHSWLIQAFCSGLNAALLLTFFYRVASQNRTVYDTANFISMLFMWPLVEYCHHLEREVETGADTVLKLRVIAMLHASMVPGLLVGSLNSYLAVQEVSRKKQQKVQKGEGAAAVKLKKER</sequence>
<name>A0A0G4FK15_9ALVE</name>
<dbReference type="VEuPathDB" id="CryptoDB:Cvel_3444"/>
<reference evidence="2" key="1">
    <citation type="submission" date="2014-11" db="EMBL/GenBank/DDBJ databases">
        <authorList>
            <person name="Otto D Thomas"/>
            <person name="Naeem Raeece"/>
        </authorList>
    </citation>
    <scope>NUCLEOTIDE SEQUENCE</scope>
</reference>
<keyword evidence="1" id="KW-1133">Transmembrane helix</keyword>
<dbReference type="EMBL" id="CDMZ01000429">
    <property type="protein sequence ID" value="CEM14117.1"/>
    <property type="molecule type" value="Genomic_DNA"/>
</dbReference>
<dbReference type="AlphaFoldDB" id="A0A0G4FK15"/>
<protein>
    <submittedName>
        <fullName evidence="2">Uncharacterized protein</fullName>
    </submittedName>
</protein>
<feature type="transmembrane region" description="Helical" evidence="1">
    <location>
        <begin position="51"/>
        <end position="72"/>
    </location>
</feature>
<evidence type="ECO:0000313" key="2">
    <source>
        <dbReference type="EMBL" id="CEM14117.1"/>
    </source>
</evidence>